<keyword evidence="3 8" id="KW-0436">Ligase</keyword>
<dbReference type="PANTHER" id="PTHR21299:SF1">
    <property type="entry name" value="PANTOATE--BETA-ALANINE LIGASE"/>
    <property type="match status" value="1"/>
</dbReference>
<feature type="active site" description="Proton donor" evidence="8">
    <location>
        <position position="37"/>
    </location>
</feature>
<comment type="function">
    <text evidence="8">Catalyzes the condensation of pantoate with beta-alanine in an ATP-dependent reaction via a pantoyl-adenylate intermediate.</text>
</comment>
<reference evidence="9 10" key="1">
    <citation type="submission" date="2020-03" db="EMBL/GenBank/DDBJ databases">
        <title>Metabolic flexibility allows generalist bacteria to become dominant in a frequently disturbed ecosystem.</title>
        <authorList>
            <person name="Chen Y.-J."/>
            <person name="Leung P.M."/>
            <person name="Bay S.K."/>
            <person name="Hugenholtz P."/>
            <person name="Kessler A.J."/>
            <person name="Shelley G."/>
            <person name="Waite D.W."/>
            <person name="Cook P.L."/>
            <person name="Greening C."/>
        </authorList>
    </citation>
    <scope>NUCLEOTIDE SEQUENCE [LARGE SCALE GENOMIC DNA]</scope>
    <source>
        <strain evidence="9">SS_bin_28</strain>
    </source>
</reference>
<feature type="binding site" evidence="8">
    <location>
        <position position="61"/>
    </location>
    <ligand>
        <name>(R)-pantoate</name>
        <dbReference type="ChEBI" id="CHEBI:15980"/>
    </ligand>
</feature>
<feature type="binding site" evidence="8">
    <location>
        <begin position="184"/>
        <end position="187"/>
    </location>
    <ligand>
        <name>ATP</name>
        <dbReference type="ChEBI" id="CHEBI:30616"/>
    </ligand>
</feature>
<evidence type="ECO:0000256" key="3">
    <source>
        <dbReference type="ARBA" id="ARBA00022598"/>
    </source>
</evidence>
<evidence type="ECO:0000313" key="9">
    <source>
        <dbReference type="EMBL" id="NNF08327.1"/>
    </source>
</evidence>
<keyword evidence="5 8" id="KW-0547">Nucleotide-binding</keyword>
<feature type="binding site" evidence="8">
    <location>
        <position position="176"/>
    </location>
    <ligand>
        <name>ATP</name>
        <dbReference type="ChEBI" id="CHEBI:30616"/>
    </ligand>
</feature>
<organism evidence="9 10">
    <name type="scientific">Eiseniibacteriota bacterium</name>
    <dbReference type="NCBI Taxonomy" id="2212470"/>
    <lineage>
        <taxon>Bacteria</taxon>
        <taxon>Candidatus Eiseniibacteriota</taxon>
    </lineage>
</organism>
<accession>A0A7Y2ECC7</accession>
<sequence length="281" mass="31561">MKVAKSIRGVRSVCQSWRAQGEEIAFVPTMGALHAGHLSLVDRARKLAPRVATSIFVNPTQFGPGEDFDKYPRTTRSDLKAFRERGVDLCFLPTKEVMYSEDHRTKVQVTGLGKLLEGQTRPDHFAGVALVVLKLLNMVQPNILILGQKDAQQAVVVETMIRDLDLPVKLVRGPIIRDRDGLALSSRNRYLNAKQRAAAPILWKTIKEARRLVQQGERSPRRLVQKLEKQLMAEPELKLDYVVAVNALTLEPVSKLEGRILIALAAYFGKTRLIDNIEIRV</sequence>
<dbReference type="EC" id="6.3.2.1" evidence="8"/>
<dbReference type="InterPro" id="IPR003721">
    <property type="entry name" value="Pantoate_ligase"/>
</dbReference>
<dbReference type="Gene3D" id="3.30.1300.10">
    <property type="entry name" value="Pantoate-beta-alanine ligase, C-terminal domain"/>
    <property type="match status" value="1"/>
</dbReference>
<comment type="subunit">
    <text evidence="8">Homodimer.</text>
</comment>
<dbReference type="GO" id="GO:0005524">
    <property type="term" value="F:ATP binding"/>
    <property type="evidence" value="ECO:0007669"/>
    <property type="project" value="UniProtKB-KW"/>
</dbReference>
<comment type="subcellular location">
    <subcellularLocation>
        <location evidence="8">Cytoplasm</location>
    </subcellularLocation>
</comment>
<dbReference type="Proteomes" id="UP000547674">
    <property type="component" value="Unassembled WGS sequence"/>
</dbReference>
<evidence type="ECO:0000256" key="2">
    <source>
        <dbReference type="ARBA" id="ARBA00009256"/>
    </source>
</evidence>
<comment type="miscellaneous">
    <text evidence="8">The reaction proceeds by a bi uni uni bi ping pong mechanism.</text>
</comment>
<evidence type="ECO:0000313" key="10">
    <source>
        <dbReference type="Proteomes" id="UP000547674"/>
    </source>
</evidence>
<dbReference type="InterPro" id="IPR014729">
    <property type="entry name" value="Rossmann-like_a/b/a_fold"/>
</dbReference>
<keyword evidence="6 8" id="KW-0067">ATP-binding</keyword>
<keyword evidence="4 8" id="KW-0566">Pantothenate biosynthesis</keyword>
<dbReference type="EMBL" id="JABDJR010000654">
    <property type="protein sequence ID" value="NNF08327.1"/>
    <property type="molecule type" value="Genomic_DNA"/>
</dbReference>
<evidence type="ECO:0000256" key="5">
    <source>
        <dbReference type="ARBA" id="ARBA00022741"/>
    </source>
</evidence>
<comment type="pathway">
    <text evidence="1 8">Cofactor biosynthesis; (R)-pantothenate biosynthesis; (R)-pantothenate from (R)-pantoate and beta-alanine: step 1/1.</text>
</comment>
<dbReference type="AlphaFoldDB" id="A0A7Y2ECC7"/>
<dbReference type="SUPFAM" id="SSF52374">
    <property type="entry name" value="Nucleotidylyl transferase"/>
    <property type="match status" value="1"/>
</dbReference>
<dbReference type="NCBIfam" id="TIGR00125">
    <property type="entry name" value="cyt_tran_rel"/>
    <property type="match status" value="1"/>
</dbReference>
<dbReference type="InterPro" id="IPR004821">
    <property type="entry name" value="Cyt_trans-like"/>
</dbReference>
<evidence type="ECO:0000256" key="7">
    <source>
        <dbReference type="ARBA" id="ARBA00048258"/>
    </source>
</evidence>
<dbReference type="NCBIfam" id="TIGR00018">
    <property type="entry name" value="panC"/>
    <property type="match status" value="1"/>
</dbReference>
<evidence type="ECO:0000256" key="6">
    <source>
        <dbReference type="ARBA" id="ARBA00022840"/>
    </source>
</evidence>
<dbReference type="GO" id="GO:0005829">
    <property type="term" value="C:cytosol"/>
    <property type="evidence" value="ECO:0007669"/>
    <property type="project" value="TreeGrafter"/>
</dbReference>
<dbReference type="CDD" id="cd00560">
    <property type="entry name" value="PanC"/>
    <property type="match status" value="1"/>
</dbReference>
<comment type="catalytic activity">
    <reaction evidence="7 8">
        <text>(R)-pantoate + beta-alanine + ATP = (R)-pantothenate + AMP + diphosphate + H(+)</text>
        <dbReference type="Rhea" id="RHEA:10912"/>
        <dbReference type="ChEBI" id="CHEBI:15378"/>
        <dbReference type="ChEBI" id="CHEBI:15980"/>
        <dbReference type="ChEBI" id="CHEBI:29032"/>
        <dbReference type="ChEBI" id="CHEBI:30616"/>
        <dbReference type="ChEBI" id="CHEBI:33019"/>
        <dbReference type="ChEBI" id="CHEBI:57966"/>
        <dbReference type="ChEBI" id="CHEBI:456215"/>
        <dbReference type="EC" id="6.3.2.1"/>
    </reaction>
</comment>
<feature type="binding site" evidence="8">
    <location>
        <position position="61"/>
    </location>
    <ligand>
        <name>beta-alanine</name>
        <dbReference type="ChEBI" id="CHEBI:57966"/>
    </ligand>
</feature>
<dbReference type="PANTHER" id="PTHR21299">
    <property type="entry name" value="CYTIDYLATE KINASE/PANTOATE-BETA-ALANINE LIGASE"/>
    <property type="match status" value="1"/>
</dbReference>
<evidence type="ECO:0000256" key="8">
    <source>
        <dbReference type="HAMAP-Rule" id="MF_00158"/>
    </source>
</evidence>
<evidence type="ECO:0000256" key="4">
    <source>
        <dbReference type="ARBA" id="ARBA00022655"/>
    </source>
</evidence>
<dbReference type="Pfam" id="PF02569">
    <property type="entry name" value="Pantoate_ligase"/>
    <property type="match status" value="1"/>
</dbReference>
<dbReference type="GO" id="GO:0015940">
    <property type="term" value="P:pantothenate biosynthetic process"/>
    <property type="evidence" value="ECO:0007669"/>
    <property type="project" value="UniProtKB-UniRule"/>
</dbReference>
<evidence type="ECO:0000256" key="1">
    <source>
        <dbReference type="ARBA" id="ARBA00004990"/>
    </source>
</evidence>
<comment type="caution">
    <text evidence="9">The sequence shown here is derived from an EMBL/GenBank/DDBJ whole genome shotgun (WGS) entry which is preliminary data.</text>
</comment>
<protein>
    <recommendedName>
        <fullName evidence="8">Pantothenate synthetase</fullName>
        <shortName evidence="8">PS</shortName>
        <ecNumber evidence="8">6.3.2.1</ecNumber>
    </recommendedName>
    <alternativeName>
        <fullName evidence="8">Pantoate--beta-alanine ligase</fullName>
    </alternativeName>
    <alternativeName>
        <fullName evidence="8">Pantoate-activating enzyme</fullName>
    </alternativeName>
</protein>
<keyword evidence="8" id="KW-0963">Cytoplasm</keyword>
<dbReference type="GO" id="GO:0004592">
    <property type="term" value="F:pantoate-beta-alanine ligase activity"/>
    <property type="evidence" value="ECO:0007669"/>
    <property type="project" value="UniProtKB-UniRule"/>
</dbReference>
<feature type="binding site" evidence="8">
    <location>
        <position position="153"/>
    </location>
    <ligand>
        <name>(R)-pantoate</name>
        <dbReference type="ChEBI" id="CHEBI:15980"/>
    </ligand>
</feature>
<dbReference type="InterPro" id="IPR042176">
    <property type="entry name" value="Pantoate_ligase_C"/>
</dbReference>
<gene>
    <name evidence="8" type="primary">panC</name>
    <name evidence="9" type="ORF">HKN21_16310</name>
</gene>
<dbReference type="HAMAP" id="MF_00158">
    <property type="entry name" value="PanC"/>
    <property type="match status" value="1"/>
</dbReference>
<proteinExistence type="inferred from homology"/>
<feature type="binding site" evidence="8">
    <location>
        <begin position="147"/>
        <end position="150"/>
    </location>
    <ligand>
        <name>ATP</name>
        <dbReference type="ChEBI" id="CHEBI:30616"/>
    </ligand>
</feature>
<dbReference type="FunFam" id="3.30.1300.10:FF:000001">
    <property type="entry name" value="Pantothenate synthetase"/>
    <property type="match status" value="1"/>
</dbReference>
<feature type="binding site" evidence="8">
    <location>
        <begin position="30"/>
        <end position="37"/>
    </location>
    <ligand>
        <name>ATP</name>
        <dbReference type="ChEBI" id="CHEBI:30616"/>
    </ligand>
</feature>
<comment type="similarity">
    <text evidence="2 8">Belongs to the pantothenate synthetase family.</text>
</comment>
<dbReference type="UniPathway" id="UPA00028">
    <property type="reaction ID" value="UER00005"/>
</dbReference>
<dbReference type="Gene3D" id="3.40.50.620">
    <property type="entry name" value="HUPs"/>
    <property type="match status" value="1"/>
</dbReference>
<name>A0A7Y2ECC7_UNCEI</name>